<accession>A0A834XFP9</accession>
<feature type="binding site" evidence="15">
    <location>
        <position position="748"/>
    </location>
    <ligand>
        <name>ATP</name>
        <dbReference type="ChEBI" id="CHEBI:30616"/>
    </ligand>
</feature>
<feature type="binding site" evidence="15">
    <location>
        <position position="426"/>
    </location>
    <ligand>
        <name>ATP</name>
        <dbReference type="ChEBI" id="CHEBI:30616"/>
    </ligand>
</feature>
<feature type="domain" description="P-type ATPase N-terminal" evidence="18">
    <location>
        <begin position="44"/>
        <end position="111"/>
    </location>
</feature>
<feature type="binding site" evidence="15">
    <location>
        <position position="880"/>
    </location>
    <ligand>
        <name>ATP</name>
        <dbReference type="ChEBI" id="CHEBI:30616"/>
    </ligand>
</feature>
<dbReference type="InterPro" id="IPR023214">
    <property type="entry name" value="HAD_sf"/>
</dbReference>
<dbReference type="InterPro" id="IPR032630">
    <property type="entry name" value="P_typ_ATPase_c"/>
</dbReference>
<feature type="transmembrane region" description="Helical" evidence="17">
    <location>
        <begin position="956"/>
        <end position="974"/>
    </location>
</feature>
<feature type="binding site" evidence="15">
    <location>
        <position position="427"/>
    </location>
    <ligand>
        <name>ATP</name>
        <dbReference type="ChEBI" id="CHEBI:30616"/>
    </ligand>
</feature>
<dbReference type="InterPro" id="IPR032631">
    <property type="entry name" value="P-type_ATPase_N"/>
</dbReference>
<dbReference type="InterPro" id="IPR006539">
    <property type="entry name" value="P-type_ATPase_IV"/>
</dbReference>
<dbReference type="InterPro" id="IPR023299">
    <property type="entry name" value="ATPase_P-typ_cyto_dom_N"/>
</dbReference>
<keyword evidence="4 17" id="KW-0812">Transmembrane</keyword>
<dbReference type="Proteomes" id="UP000634136">
    <property type="component" value="Unassembled WGS sequence"/>
</dbReference>
<evidence type="ECO:0000256" key="16">
    <source>
        <dbReference type="PIRSR" id="PIRSR606539-3"/>
    </source>
</evidence>
<dbReference type="AlphaFoldDB" id="A0A834XFP9"/>
<dbReference type="SUPFAM" id="SSF56784">
    <property type="entry name" value="HAD-like"/>
    <property type="match status" value="1"/>
</dbReference>
<feature type="transmembrane region" description="Helical" evidence="17">
    <location>
        <begin position="989"/>
        <end position="1009"/>
    </location>
</feature>
<feature type="binding site" evidence="16">
    <location>
        <position position="426"/>
    </location>
    <ligand>
        <name>Mg(2+)</name>
        <dbReference type="ChEBI" id="CHEBI:18420"/>
    </ligand>
</feature>
<feature type="active site" description="4-aspartylphosphate intermediate" evidence="14">
    <location>
        <position position="426"/>
    </location>
</feature>
<feature type="binding site" evidence="15">
    <location>
        <position position="633"/>
    </location>
    <ligand>
        <name>ATP</name>
        <dbReference type="ChEBI" id="CHEBI:30616"/>
    </ligand>
</feature>
<feature type="binding site" evidence="15">
    <location>
        <position position="667"/>
    </location>
    <ligand>
        <name>ATP</name>
        <dbReference type="ChEBI" id="CHEBI:30616"/>
    </ligand>
</feature>
<feature type="transmembrane region" description="Helical" evidence="17">
    <location>
        <begin position="358"/>
        <end position="378"/>
    </location>
</feature>
<keyword evidence="5 16" id="KW-0479">Metal-binding</keyword>
<dbReference type="SUPFAM" id="SSF81665">
    <property type="entry name" value="Calcium ATPase, transmembrane domain M"/>
    <property type="match status" value="1"/>
</dbReference>
<dbReference type="EMBL" id="JAAIUW010000001">
    <property type="protein sequence ID" value="KAF7843529.1"/>
    <property type="molecule type" value="Genomic_DNA"/>
</dbReference>
<comment type="catalytic activity">
    <reaction evidence="13 17">
        <text>ATP + H2O + phospholipidSide 1 = ADP + phosphate + phospholipidSide 2.</text>
        <dbReference type="EC" id="7.6.2.1"/>
    </reaction>
</comment>
<keyword evidence="12 17" id="KW-0472">Membrane</keyword>
<protein>
    <recommendedName>
        <fullName evidence="17">Phospholipid-transporting ATPase</fullName>
        <ecNumber evidence="17">7.6.2.1</ecNumber>
    </recommendedName>
</protein>
<dbReference type="Gene3D" id="3.40.50.1000">
    <property type="entry name" value="HAD superfamily/HAD-like"/>
    <property type="match status" value="2"/>
</dbReference>
<dbReference type="SUPFAM" id="SSF81660">
    <property type="entry name" value="Metal cation-transporting ATPase, ATP-binding domain N"/>
    <property type="match status" value="1"/>
</dbReference>
<evidence type="ECO:0000256" key="3">
    <source>
        <dbReference type="ARBA" id="ARBA00022499"/>
    </source>
</evidence>
<evidence type="ECO:0000256" key="17">
    <source>
        <dbReference type="RuleBase" id="RU362033"/>
    </source>
</evidence>
<evidence type="ECO:0000256" key="12">
    <source>
        <dbReference type="ARBA" id="ARBA00023136"/>
    </source>
</evidence>
<feature type="binding site" evidence="15">
    <location>
        <position position="750"/>
    </location>
    <ligand>
        <name>ATP</name>
        <dbReference type="ChEBI" id="CHEBI:30616"/>
    </ligand>
</feature>
<evidence type="ECO:0000256" key="13">
    <source>
        <dbReference type="ARBA" id="ARBA00034036"/>
    </source>
</evidence>
<dbReference type="Gene3D" id="2.70.150.10">
    <property type="entry name" value="Calcium-transporting ATPase, cytoplasmic transduction domain A"/>
    <property type="match status" value="1"/>
</dbReference>
<feature type="binding site" evidence="15">
    <location>
        <position position="610"/>
    </location>
    <ligand>
        <name>ATP</name>
        <dbReference type="ChEBI" id="CHEBI:30616"/>
    </ligand>
</feature>
<keyword evidence="3" id="KW-1017">Isopeptide bond</keyword>
<keyword evidence="6 15" id="KW-0547">Nucleotide-binding</keyword>
<dbReference type="PRINTS" id="PR00119">
    <property type="entry name" value="CATATPASE"/>
</dbReference>
<dbReference type="NCBIfam" id="TIGR01652">
    <property type="entry name" value="ATPase-Plipid"/>
    <property type="match status" value="1"/>
</dbReference>
<dbReference type="CDD" id="cd02073">
    <property type="entry name" value="P-type_ATPase_APLT_Dnf-like"/>
    <property type="match status" value="1"/>
</dbReference>
<evidence type="ECO:0000256" key="11">
    <source>
        <dbReference type="ARBA" id="ARBA00022989"/>
    </source>
</evidence>
<dbReference type="InterPro" id="IPR008250">
    <property type="entry name" value="ATPase_P-typ_transduc_dom_A_sf"/>
</dbReference>
<evidence type="ECO:0000256" key="8">
    <source>
        <dbReference type="ARBA" id="ARBA00022842"/>
    </source>
</evidence>
<feature type="binding site" evidence="15">
    <location>
        <position position="856"/>
    </location>
    <ligand>
        <name>ATP</name>
        <dbReference type="ChEBI" id="CHEBI:30616"/>
    </ligand>
</feature>
<feature type="transmembrane region" description="Helical" evidence="17">
    <location>
        <begin position="1146"/>
        <end position="1165"/>
    </location>
</feature>
<dbReference type="InterPro" id="IPR023298">
    <property type="entry name" value="ATPase_P-typ_TM_dom_sf"/>
</dbReference>
<dbReference type="SFLD" id="SFLDF00027">
    <property type="entry name" value="p-type_atpase"/>
    <property type="match status" value="1"/>
</dbReference>
<sequence length="1241" mass="141091">MGLRNKLKARIKRSHLYTFACLRRSGTTHDRPHSLEGPGFSRIVHCNQSHLHEKGPLFYCQNDISTTKYNIGTFLPKALFEQFRRVANIYFLVAACLSASSLSPFSPVSMIAPLAFVVGLSMAKEALEDWRRYRQDVIVNHRKVSVHRDNGTFDFKQWQDIKVGDVVKVDKDEFFPADLLFLSSSYEDGICYVETMNLDGETNLKVKRSLEVTMLLYTDEAFKDFTGSIRCEDPNPSLYTFVGNFEYEREIYPLDPSQILLRDSKLRNTDFIYGVVIFTGHESKVMQNSTRSPSKRSKIEKQMDYIIYLLFSVLLLISLVSSAIFAVRTRFQTTTWWYLRPKESEVQYNPNDPALAGLSHLVTALILYGYLIPISLYVSIEVVKVLQATLINQDLLMYHEETGTPANARTSNLNEELGQVDTILSDKTGTLTCNQMDFLKCSIAGAAYGLTSSEVELAAEKHMASNPGEEDDFFSSPKDKAHVSWENFELETVVTSKGDEVQKTSIKGFSFEDNRLMNCNWLKEPNRDVLLLFFRILAVCHTAIPELNEETGVLTYEAESPDEGAFLVAAREFGFEFSRRTQASVFIREKLSPSEQAVEREYKILNLLDFTSKRKRMTVIVRDEEGSLLLMCKGADSIIFDRLAKNGKTYLEATTKHLNEYGEGGLRTLALAYRKLDEEEYNVWNNEFQKAKMNVGPDRESVLEQLSETMEKELTLVGATAVEDKLQKGVPQCIDKLAQAGLKIWVLTGDKMETAINIGFSCSLLRQGMKQICITTQDSDSIPNFDKEAIKGNILNQIINASQMINLEKDPHAAFALIIDGKTLAYTLEDDMKHHFLGLAVDCASVICCRVSPKQKALVTRLVKEGTGKTTLGIGDGANDVGMIQEADIGIGISGVEGMQVFVLEAYVRFLEIVELKLATSFQAVMASDFSIAQFRFLERLLVVHGHWCYKRIAQMICYFFYKNIAFGLTIFYFEAMTSFSGQSVYDDWYMILFNVVLTSLPVISLGVLEQDVSSEVCLQFPTLYQQGPKNLFFDWHRILGWMGNGLYCSLIIFTLNILIFYDQAFRSDGQTADMAAVGTTMFTCIVWAVNCQIALTMNHFTWIQLVLISGSIAFWYIFLFIYGMLSPYYSKTAYQILLEVLAPAPMYWMTTLLVTFSCNLPYYAHISLQRCTSPLDHHIIQEIKHYRKDIEDQRMWRREKSKARQETKIGFTARVEAKIRQLRGKLHKKQASLPMMSPTK</sequence>
<feature type="binding site" evidence="16">
    <location>
        <position position="428"/>
    </location>
    <ligand>
        <name>Mg(2+)</name>
        <dbReference type="ChEBI" id="CHEBI:18420"/>
    </ligand>
</feature>
<evidence type="ECO:0000256" key="1">
    <source>
        <dbReference type="ARBA" id="ARBA00004141"/>
    </source>
</evidence>
<comment type="cofactor">
    <cofactor evidence="16">
        <name>Mg(2+)</name>
        <dbReference type="ChEBI" id="CHEBI:18420"/>
    </cofactor>
</comment>
<dbReference type="GO" id="GO:0005886">
    <property type="term" value="C:plasma membrane"/>
    <property type="evidence" value="ECO:0007669"/>
    <property type="project" value="TreeGrafter"/>
</dbReference>
<evidence type="ECO:0000256" key="14">
    <source>
        <dbReference type="PIRSR" id="PIRSR606539-1"/>
    </source>
</evidence>
<evidence type="ECO:0000256" key="7">
    <source>
        <dbReference type="ARBA" id="ARBA00022840"/>
    </source>
</evidence>
<dbReference type="Gene3D" id="3.40.1110.10">
    <property type="entry name" value="Calcium-transporting ATPase, cytoplasmic domain N"/>
    <property type="match status" value="2"/>
</dbReference>
<feature type="transmembrane region" description="Helical" evidence="17">
    <location>
        <begin position="1074"/>
        <end position="1096"/>
    </location>
</feature>
<dbReference type="OrthoDB" id="377733at2759"/>
<dbReference type="InterPro" id="IPR044492">
    <property type="entry name" value="P_typ_ATPase_HD_dom"/>
</dbReference>
<feature type="transmembrane region" description="Helical" evidence="17">
    <location>
        <begin position="305"/>
        <end position="327"/>
    </location>
</feature>
<proteinExistence type="inferred from homology"/>
<dbReference type="PROSITE" id="PS00154">
    <property type="entry name" value="ATPASE_E1_E2"/>
    <property type="match status" value="1"/>
</dbReference>
<dbReference type="GO" id="GO:0140326">
    <property type="term" value="F:ATPase-coupled intramembrane lipid transporter activity"/>
    <property type="evidence" value="ECO:0007669"/>
    <property type="project" value="UniProtKB-EC"/>
</dbReference>
<feature type="binding site" evidence="15">
    <location>
        <position position="563"/>
    </location>
    <ligand>
        <name>ATP</name>
        <dbReference type="ChEBI" id="CHEBI:30616"/>
    </ligand>
</feature>
<gene>
    <name evidence="20" type="ORF">G2W53_000434</name>
</gene>
<comment type="subcellular location">
    <subcellularLocation>
        <location evidence="1 17">Membrane</location>
        <topology evidence="1 17">Multi-pass membrane protein</topology>
    </subcellularLocation>
</comment>
<feature type="binding site" evidence="16">
    <location>
        <position position="876"/>
    </location>
    <ligand>
        <name>Mg(2+)</name>
        <dbReference type="ChEBI" id="CHEBI:18420"/>
    </ligand>
</feature>
<feature type="binding site" evidence="15">
    <location>
        <position position="850"/>
    </location>
    <ligand>
        <name>ATP</name>
        <dbReference type="ChEBI" id="CHEBI:30616"/>
    </ligand>
</feature>
<keyword evidence="10 17" id="KW-1278">Translocase</keyword>
<feature type="binding site" evidence="15">
    <location>
        <position position="428"/>
    </location>
    <ligand>
        <name>ATP</name>
        <dbReference type="ChEBI" id="CHEBI:30616"/>
    </ligand>
</feature>
<evidence type="ECO:0000256" key="15">
    <source>
        <dbReference type="PIRSR" id="PIRSR606539-2"/>
    </source>
</evidence>
<keyword evidence="9" id="KW-0832">Ubl conjugation</keyword>
<dbReference type="SFLD" id="SFLDS00003">
    <property type="entry name" value="Haloacid_Dehalogenase"/>
    <property type="match status" value="1"/>
</dbReference>
<dbReference type="InterPro" id="IPR036412">
    <property type="entry name" value="HAD-like_sf"/>
</dbReference>
<dbReference type="GO" id="GO:0045332">
    <property type="term" value="P:phospholipid translocation"/>
    <property type="evidence" value="ECO:0007669"/>
    <property type="project" value="TreeGrafter"/>
</dbReference>
<feature type="binding site" evidence="15">
    <location>
        <position position="749"/>
    </location>
    <ligand>
        <name>ATP</name>
        <dbReference type="ChEBI" id="CHEBI:30616"/>
    </ligand>
</feature>
<evidence type="ECO:0000259" key="18">
    <source>
        <dbReference type="Pfam" id="PF16209"/>
    </source>
</evidence>
<evidence type="ECO:0000259" key="19">
    <source>
        <dbReference type="Pfam" id="PF16212"/>
    </source>
</evidence>
<evidence type="ECO:0000256" key="6">
    <source>
        <dbReference type="ARBA" id="ARBA00022741"/>
    </source>
</evidence>
<evidence type="ECO:0000313" key="21">
    <source>
        <dbReference type="Proteomes" id="UP000634136"/>
    </source>
</evidence>
<feature type="transmembrane region" description="Helical" evidence="17">
    <location>
        <begin position="1103"/>
        <end position="1126"/>
    </location>
</feature>
<feature type="transmembrane region" description="Helical" evidence="17">
    <location>
        <begin position="1039"/>
        <end position="1062"/>
    </location>
</feature>
<evidence type="ECO:0000256" key="9">
    <source>
        <dbReference type="ARBA" id="ARBA00022843"/>
    </source>
</evidence>
<feature type="domain" description="P-type ATPase C-terminal" evidence="19">
    <location>
        <begin position="925"/>
        <end position="1175"/>
    </location>
</feature>
<name>A0A834XFP9_9FABA</name>
<keyword evidence="21" id="KW-1185">Reference proteome</keyword>
<keyword evidence="7 15" id="KW-0067">ATP-binding</keyword>
<feature type="binding site" evidence="16">
    <location>
        <position position="880"/>
    </location>
    <ligand>
        <name>Mg(2+)</name>
        <dbReference type="ChEBI" id="CHEBI:18420"/>
    </ligand>
</feature>
<comment type="similarity">
    <text evidence="2 17">Belongs to the cation transport ATPase (P-type) (TC 3.A.3) family. Type IV subfamily.</text>
</comment>
<keyword evidence="8 16" id="KW-0460">Magnesium</keyword>
<dbReference type="GO" id="GO:0000287">
    <property type="term" value="F:magnesium ion binding"/>
    <property type="evidence" value="ECO:0007669"/>
    <property type="project" value="UniProtKB-UniRule"/>
</dbReference>
<organism evidence="20 21">
    <name type="scientific">Senna tora</name>
    <dbReference type="NCBI Taxonomy" id="362788"/>
    <lineage>
        <taxon>Eukaryota</taxon>
        <taxon>Viridiplantae</taxon>
        <taxon>Streptophyta</taxon>
        <taxon>Embryophyta</taxon>
        <taxon>Tracheophyta</taxon>
        <taxon>Spermatophyta</taxon>
        <taxon>Magnoliopsida</taxon>
        <taxon>eudicotyledons</taxon>
        <taxon>Gunneridae</taxon>
        <taxon>Pentapetalae</taxon>
        <taxon>rosids</taxon>
        <taxon>fabids</taxon>
        <taxon>Fabales</taxon>
        <taxon>Fabaceae</taxon>
        <taxon>Caesalpinioideae</taxon>
        <taxon>Cassia clade</taxon>
        <taxon>Senna</taxon>
    </lineage>
</organism>
<evidence type="ECO:0000313" key="20">
    <source>
        <dbReference type="EMBL" id="KAF7843529.1"/>
    </source>
</evidence>
<evidence type="ECO:0000256" key="4">
    <source>
        <dbReference type="ARBA" id="ARBA00022692"/>
    </source>
</evidence>
<dbReference type="PANTHER" id="PTHR24092:SF150">
    <property type="entry name" value="PHOSPHOLIPID-TRANSPORTING ATPASE"/>
    <property type="match status" value="1"/>
</dbReference>
<feature type="binding site" evidence="15">
    <location>
        <position position="879"/>
    </location>
    <ligand>
        <name>ATP</name>
        <dbReference type="ChEBI" id="CHEBI:30616"/>
    </ligand>
</feature>
<evidence type="ECO:0000256" key="2">
    <source>
        <dbReference type="ARBA" id="ARBA00008109"/>
    </source>
</evidence>
<dbReference type="FunFam" id="2.70.150.10:FF:000023">
    <property type="entry name" value="Phospholipid-transporting ATPase"/>
    <property type="match status" value="1"/>
</dbReference>
<dbReference type="FunFam" id="3.40.50.1000:FF:000014">
    <property type="entry name" value="Phospholipid-transporting ATPase"/>
    <property type="match status" value="1"/>
</dbReference>
<dbReference type="GO" id="GO:0005524">
    <property type="term" value="F:ATP binding"/>
    <property type="evidence" value="ECO:0007669"/>
    <property type="project" value="UniProtKB-UniRule"/>
</dbReference>
<dbReference type="SUPFAM" id="SSF81653">
    <property type="entry name" value="Calcium ATPase, transduction domain A"/>
    <property type="match status" value="1"/>
</dbReference>
<dbReference type="Pfam" id="PF16212">
    <property type="entry name" value="PhoLip_ATPase_C"/>
    <property type="match status" value="1"/>
</dbReference>
<keyword evidence="11 17" id="KW-1133">Transmembrane helix</keyword>
<evidence type="ECO:0000256" key="10">
    <source>
        <dbReference type="ARBA" id="ARBA00022967"/>
    </source>
</evidence>
<dbReference type="PANTHER" id="PTHR24092">
    <property type="entry name" value="PROBABLE PHOSPHOLIPID-TRANSPORTING ATPASE"/>
    <property type="match status" value="1"/>
</dbReference>
<dbReference type="InterPro" id="IPR018303">
    <property type="entry name" value="ATPase_P-typ_P_site"/>
</dbReference>
<dbReference type="EC" id="7.6.2.1" evidence="17"/>
<evidence type="ECO:0000256" key="5">
    <source>
        <dbReference type="ARBA" id="ARBA00022723"/>
    </source>
</evidence>
<dbReference type="SFLD" id="SFLDG00002">
    <property type="entry name" value="C1.7:_P-type_atpase_like"/>
    <property type="match status" value="1"/>
</dbReference>
<dbReference type="Pfam" id="PF13246">
    <property type="entry name" value="Cation_ATPase"/>
    <property type="match status" value="1"/>
</dbReference>
<dbReference type="Pfam" id="PF16209">
    <property type="entry name" value="PhoLip_ATPase_N"/>
    <property type="match status" value="1"/>
</dbReference>
<reference evidence="20" key="1">
    <citation type="submission" date="2020-09" db="EMBL/GenBank/DDBJ databases">
        <title>Genome-Enabled Discovery of Anthraquinone Biosynthesis in Senna tora.</title>
        <authorList>
            <person name="Kang S.-H."/>
            <person name="Pandey R.P."/>
            <person name="Lee C.-M."/>
            <person name="Sim J.-S."/>
            <person name="Jeong J.-T."/>
            <person name="Choi B.-S."/>
            <person name="Jung M."/>
            <person name="Ginzburg D."/>
            <person name="Zhao K."/>
            <person name="Won S.Y."/>
            <person name="Oh T.-J."/>
            <person name="Yu Y."/>
            <person name="Kim N.-H."/>
            <person name="Lee O.R."/>
            <person name="Lee T.-H."/>
            <person name="Bashyal P."/>
            <person name="Kim T.-S."/>
            <person name="Lee W.-H."/>
            <person name="Kawkins C."/>
            <person name="Kim C.-K."/>
            <person name="Kim J.S."/>
            <person name="Ahn B.O."/>
            <person name="Rhee S.Y."/>
            <person name="Sohng J.K."/>
        </authorList>
    </citation>
    <scope>NUCLEOTIDE SEQUENCE</scope>
    <source>
        <tissue evidence="20">Leaf</tissue>
    </source>
</reference>
<comment type="caution">
    <text evidence="20">The sequence shown here is derived from an EMBL/GenBank/DDBJ whole genome shotgun (WGS) entry which is preliminary data.</text>
</comment>
<dbReference type="FunFam" id="3.40.1110.10:FF:000050">
    <property type="entry name" value="Phospholipid-transporting ATPase"/>
    <property type="match status" value="1"/>
</dbReference>